<dbReference type="InterPro" id="IPR033985">
    <property type="entry name" value="SusD-like_N"/>
</dbReference>
<evidence type="ECO:0000256" key="2">
    <source>
        <dbReference type="ARBA" id="ARBA00006275"/>
    </source>
</evidence>
<comment type="subcellular location">
    <subcellularLocation>
        <location evidence="1">Cell outer membrane</location>
    </subcellularLocation>
</comment>
<dbReference type="Pfam" id="PF14322">
    <property type="entry name" value="SusD-like_3"/>
    <property type="match status" value="1"/>
</dbReference>
<evidence type="ECO:0000313" key="10">
    <source>
        <dbReference type="Proteomes" id="UP001596106"/>
    </source>
</evidence>
<organism evidence="9 10">
    <name type="scientific">Larkinella bovis</name>
    <dbReference type="NCBI Taxonomy" id="683041"/>
    <lineage>
        <taxon>Bacteria</taxon>
        <taxon>Pseudomonadati</taxon>
        <taxon>Bacteroidota</taxon>
        <taxon>Cytophagia</taxon>
        <taxon>Cytophagales</taxon>
        <taxon>Spirosomataceae</taxon>
        <taxon>Larkinella</taxon>
    </lineage>
</organism>
<protein>
    <submittedName>
        <fullName evidence="9">RagB/SusD family nutrient uptake outer membrane protein</fullName>
    </submittedName>
</protein>
<feature type="domain" description="SusD-like N-terminal" evidence="8">
    <location>
        <begin position="65"/>
        <end position="208"/>
    </location>
</feature>
<reference evidence="10" key="1">
    <citation type="journal article" date="2019" name="Int. J. Syst. Evol. Microbiol.">
        <title>The Global Catalogue of Microorganisms (GCM) 10K type strain sequencing project: providing services to taxonomists for standard genome sequencing and annotation.</title>
        <authorList>
            <consortium name="The Broad Institute Genomics Platform"/>
            <consortium name="The Broad Institute Genome Sequencing Center for Infectious Disease"/>
            <person name="Wu L."/>
            <person name="Ma J."/>
        </authorList>
    </citation>
    <scope>NUCLEOTIDE SEQUENCE [LARGE SCALE GENOMIC DNA]</scope>
    <source>
        <strain evidence="10">CCUG 55250</strain>
    </source>
</reference>
<feature type="chain" id="PRO_5045731719" evidence="6">
    <location>
        <begin position="18"/>
        <end position="562"/>
    </location>
</feature>
<evidence type="ECO:0000256" key="3">
    <source>
        <dbReference type="ARBA" id="ARBA00022729"/>
    </source>
</evidence>
<evidence type="ECO:0000256" key="4">
    <source>
        <dbReference type="ARBA" id="ARBA00023136"/>
    </source>
</evidence>
<keyword evidence="4" id="KW-0472">Membrane</keyword>
<keyword evidence="3 6" id="KW-0732">Signal</keyword>
<feature type="signal peptide" evidence="6">
    <location>
        <begin position="1"/>
        <end position="17"/>
    </location>
</feature>
<evidence type="ECO:0000256" key="6">
    <source>
        <dbReference type="SAM" id="SignalP"/>
    </source>
</evidence>
<keyword evidence="5" id="KW-0998">Cell outer membrane</keyword>
<accession>A0ABW0IHE6</accession>
<evidence type="ECO:0000259" key="8">
    <source>
        <dbReference type="Pfam" id="PF14322"/>
    </source>
</evidence>
<dbReference type="SUPFAM" id="SSF48452">
    <property type="entry name" value="TPR-like"/>
    <property type="match status" value="1"/>
</dbReference>
<dbReference type="Pfam" id="PF07980">
    <property type="entry name" value="SusD_RagB"/>
    <property type="match status" value="1"/>
</dbReference>
<dbReference type="EMBL" id="JBHSMA010000017">
    <property type="protein sequence ID" value="MFC5412934.1"/>
    <property type="molecule type" value="Genomic_DNA"/>
</dbReference>
<evidence type="ECO:0000256" key="5">
    <source>
        <dbReference type="ARBA" id="ARBA00023237"/>
    </source>
</evidence>
<dbReference type="InterPro" id="IPR011990">
    <property type="entry name" value="TPR-like_helical_dom_sf"/>
</dbReference>
<gene>
    <name evidence="9" type="ORF">ACFPMF_26660</name>
</gene>
<feature type="domain" description="RagB/SusD" evidence="7">
    <location>
        <begin position="268"/>
        <end position="562"/>
    </location>
</feature>
<sequence length="562" mass="63176">MKLNIVTFLFSLLFLTACDSLDLNPLSDGSSETWNSNAEEIEMSLNGLYKDAFWMLDLDDWTDDWTYRDATTPVTGATINGETDFVKTWWTNTYKAIARANTVIQSVDRAAAVLSPAQIERYAAEARFIRACQYSRLLSHYGNIVYTETTLSIEEALALKQTPKEEVLQKIYADFDFAASKLKTTYGGSELKRATAGAAYAMKARIALQMGDWKTARDAAKACMDLKVYTLHSDFGNLFLSKTKNSVESIFALPRSVALKVTLGGLQDYVPRNAGGYAAKDPSWDLFCAFLCKDGLPIDESPLFNPREPFKNRDPRCTATIVEFQTPHIGFIFQPHPDSVQVLRTSNNTRVNNNDTRSIAQFASFNGLIWKKGVDADWTLNSWTAEPDKIIIRYADVLLMYAEAKIELNEIDQSVLDAINTVRARAYGVAVTATSAYPAVKMGNQAALRKTVRIERRMEFALEGIRYMDIIRWKLAEKVLNKLNYGLLDPADLRTKVVKPGLWFFPQVPQIDDDGVADFSPMYNAGLIKQLTIRKFDATRQYLWPIPSKEVLTSGLVQNPGY</sequence>
<dbReference type="RefSeq" id="WP_379850951.1">
    <property type="nucleotide sequence ID" value="NZ_JBHSMA010000017.1"/>
</dbReference>
<evidence type="ECO:0000259" key="7">
    <source>
        <dbReference type="Pfam" id="PF07980"/>
    </source>
</evidence>
<dbReference type="Proteomes" id="UP001596106">
    <property type="component" value="Unassembled WGS sequence"/>
</dbReference>
<evidence type="ECO:0000256" key="1">
    <source>
        <dbReference type="ARBA" id="ARBA00004442"/>
    </source>
</evidence>
<dbReference type="InterPro" id="IPR012944">
    <property type="entry name" value="SusD_RagB_dom"/>
</dbReference>
<evidence type="ECO:0000313" key="9">
    <source>
        <dbReference type="EMBL" id="MFC5412934.1"/>
    </source>
</evidence>
<dbReference type="PROSITE" id="PS51257">
    <property type="entry name" value="PROKAR_LIPOPROTEIN"/>
    <property type="match status" value="1"/>
</dbReference>
<dbReference type="Gene3D" id="1.25.40.390">
    <property type="match status" value="1"/>
</dbReference>
<keyword evidence="10" id="KW-1185">Reference proteome</keyword>
<proteinExistence type="inferred from homology"/>
<name>A0ABW0IHE6_9BACT</name>
<comment type="caution">
    <text evidence="9">The sequence shown here is derived from an EMBL/GenBank/DDBJ whole genome shotgun (WGS) entry which is preliminary data.</text>
</comment>
<comment type="similarity">
    <text evidence="2">Belongs to the SusD family.</text>
</comment>